<dbReference type="Proteomes" id="UP000585327">
    <property type="component" value="Unassembled WGS sequence"/>
</dbReference>
<dbReference type="AlphaFoldDB" id="A0A838YMW5"/>
<sequence>MKVKQSLKHELIKLLKKTRAWLGPILVFILIMVAYPLTVELTNQSLADAFFPVLFISCLMVMMLATEGIFLEDYEDGSLEHLLITGESIYQSVFIKILVHWCFIGIPVSIFGALFNIGAGNTVYSSILLLPSLLVSTYIFLILFCFGNSLSLTKGSVLGTLITMPLLLPMLVILGKLTTAIMFNINYFGFLILLFGILSIIMFIFPAIISKIIKTHLE</sequence>
<evidence type="ECO:0000256" key="6">
    <source>
        <dbReference type="SAM" id="Phobius"/>
    </source>
</evidence>
<feature type="transmembrane region" description="Helical" evidence="6">
    <location>
        <begin position="123"/>
        <end position="145"/>
    </location>
</feature>
<comment type="similarity">
    <text evidence="2">Belongs to the CcmB/CycW/HelB family.</text>
</comment>
<comment type="caution">
    <text evidence="7">The sequence shown here is derived from an EMBL/GenBank/DDBJ whole genome shotgun (WGS) entry which is preliminary data.</text>
</comment>
<feature type="transmembrane region" description="Helical" evidence="6">
    <location>
        <begin position="187"/>
        <end position="209"/>
    </location>
</feature>
<dbReference type="EMBL" id="JACETM010000009">
    <property type="protein sequence ID" value="MBA4723902.1"/>
    <property type="molecule type" value="Genomic_DNA"/>
</dbReference>
<feature type="transmembrane region" description="Helical" evidence="6">
    <location>
        <begin position="157"/>
        <end position="175"/>
    </location>
</feature>
<evidence type="ECO:0000256" key="4">
    <source>
        <dbReference type="ARBA" id="ARBA00022989"/>
    </source>
</evidence>
<proteinExistence type="inferred from homology"/>
<keyword evidence="4 6" id="KW-1133">Transmembrane helix</keyword>
<organism evidence="7 8">
    <name type="scientific">SAR86 cluster bacterium</name>
    <dbReference type="NCBI Taxonomy" id="2030880"/>
    <lineage>
        <taxon>Bacteria</taxon>
        <taxon>Pseudomonadati</taxon>
        <taxon>Pseudomonadota</taxon>
        <taxon>Gammaproteobacteria</taxon>
        <taxon>SAR86 cluster</taxon>
    </lineage>
</organism>
<evidence type="ECO:0000256" key="1">
    <source>
        <dbReference type="ARBA" id="ARBA00004141"/>
    </source>
</evidence>
<feature type="transmembrane region" description="Helical" evidence="6">
    <location>
        <begin position="93"/>
        <end position="117"/>
    </location>
</feature>
<evidence type="ECO:0000313" key="7">
    <source>
        <dbReference type="EMBL" id="MBA4723902.1"/>
    </source>
</evidence>
<dbReference type="GO" id="GO:0015232">
    <property type="term" value="F:heme transmembrane transporter activity"/>
    <property type="evidence" value="ECO:0007669"/>
    <property type="project" value="InterPro"/>
</dbReference>
<evidence type="ECO:0000256" key="3">
    <source>
        <dbReference type="ARBA" id="ARBA00022692"/>
    </source>
</evidence>
<dbReference type="Pfam" id="PF03379">
    <property type="entry name" value="CcmB"/>
    <property type="match status" value="1"/>
</dbReference>
<dbReference type="GO" id="GO:0016020">
    <property type="term" value="C:membrane"/>
    <property type="evidence" value="ECO:0007669"/>
    <property type="project" value="UniProtKB-SubCell"/>
</dbReference>
<reference evidence="7 8" key="1">
    <citation type="submission" date="2020-06" db="EMBL/GenBank/DDBJ databases">
        <title>Dysbiosis in marine aquaculture revealed through microbiome analysis: reverse ecology for environmental sustainability.</title>
        <authorList>
            <person name="Haro-Moreno J.M."/>
            <person name="Coutinho F.H."/>
            <person name="Zaragoza-Solas A."/>
            <person name="Picazo A."/>
            <person name="Almagro-Moreno S."/>
            <person name="Lopez-Perez M."/>
        </authorList>
    </citation>
    <scope>NUCLEOTIDE SEQUENCE [LARGE SCALE GENOMIC DNA]</scope>
    <source>
        <strain evidence="7">MCMED-G42</strain>
    </source>
</reference>
<dbReference type="GO" id="GO:0017004">
    <property type="term" value="P:cytochrome complex assembly"/>
    <property type="evidence" value="ECO:0007669"/>
    <property type="project" value="InterPro"/>
</dbReference>
<evidence type="ECO:0000256" key="2">
    <source>
        <dbReference type="ARBA" id="ARBA00010544"/>
    </source>
</evidence>
<dbReference type="InterPro" id="IPR003544">
    <property type="entry name" value="Cyt_c_biogenesis_CcmB"/>
</dbReference>
<dbReference type="PRINTS" id="PR01414">
    <property type="entry name" value="CCMBBIOGNSIS"/>
</dbReference>
<gene>
    <name evidence="7" type="ORF">H2021_01675</name>
</gene>
<protein>
    <submittedName>
        <fullName evidence="7">Heme exporter protein CcmB</fullName>
    </submittedName>
</protein>
<comment type="subcellular location">
    <subcellularLocation>
        <location evidence="1">Membrane</location>
        <topology evidence="1">Multi-pass membrane protein</topology>
    </subcellularLocation>
</comment>
<accession>A0A838YMW5</accession>
<evidence type="ECO:0000256" key="5">
    <source>
        <dbReference type="ARBA" id="ARBA00023136"/>
    </source>
</evidence>
<keyword evidence="5 6" id="KW-0472">Membrane</keyword>
<name>A0A838YMW5_9GAMM</name>
<feature type="transmembrane region" description="Helical" evidence="6">
    <location>
        <begin position="49"/>
        <end position="72"/>
    </location>
</feature>
<keyword evidence="3 6" id="KW-0812">Transmembrane</keyword>
<evidence type="ECO:0000313" key="8">
    <source>
        <dbReference type="Proteomes" id="UP000585327"/>
    </source>
</evidence>
<feature type="transmembrane region" description="Helical" evidence="6">
    <location>
        <begin position="20"/>
        <end position="37"/>
    </location>
</feature>